<reference evidence="2" key="1">
    <citation type="submission" date="2012-08" db="EMBL/GenBank/DDBJ databases">
        <title>The Genome Sequence of Wuchereria bancrofti.</title>
        <authorList>
            <person name="Nutman T.B."/>
            <person name="Fink D.L."/>
            <person name="Russ C."/>
            <person name="Young S."/>
            <person name="Zeng Q."/>
            <person name="Koehrsen M."/>
            <person name="Alvarado L."/>
            <person name="Berlin A."/>
            <person name="Chapman S.B."/>
            <person name="Chen Z."/>
            <person name="Freedman E."/>
            <person name="Gellesch M."/>
            <person name="Goldberg J."/>
            <person name="Griggs A."/>
            <person name="Gujja S."/>
            <person name="Heilman E.R."/>
            <person name="Heiman D."/>
            <person name="Hepburn T."/>
            <person name="Howarth C."/>
            <person name="Jen D."/>
            <person name="Larson L."/>
            <person name="Lewis B."/>
            <person name="Mehta T."/>
            <person name="Park D."/>
            <person name="Pearson M."/>
            <person name="Roberts A."/>
            <person name="Saif S."/>
            <person name="Shea T."/>
            <person name="Shenoy N."/>
            <person name="Sisk P."/>
            <person name="Stolte C."/>
            <person name="Sykes S."/>
            <person name="Walk T."/>
            <person name="White J."/>
            <person name="Yandava C."/>
            <person name="Haas B."/>
            <person name="Henn M.R."/>
            <person name="Nusbaum C."/>
            <person name="Birren B."/>
        </authorList>
    </citation>
    <scope>NUCLEOTIDE SEQUENCE [LARGE SCALE GENOMIC DNA]</scope>
    <source>
        <strain evidence="2">NA</strain>
    </source>
</reference>
<dbReference type="EMBL" id="ADBV01017338">
    <property type="protein sequence ID" value="EJW71944.1"/>
    <property type="molecule type" value="Genomic_DNA"/>
</dbReference>
<sequence length="74" mass="8756">MLLCSAKINEQSQYGLADRMHIFHELEKLSISQESNTVFISLLIFPMFVDVSLKHYCHLLSKWFIGHRQLLRHL</sequence>
<accession>J9E983</accession>
<evidence type="ECO:0000313" key="1">
    <source>
        <dbReference type="EMBL" id="EJW71944.1"/>
    </source>
</evidence>
<feature type="non-terminal residue" evidence="1">
    <location>
        <position position="74"/>
    </location>
</feature>
<protein>
    <submittedName>
        <fullName evidence="1">Uncharacterized protein</fullName>
    </submittedName>
</protein>
<comment type="caution">
    <text evidence="1">The sequence shown here is derived from an EMBL/GenBank/DDBJ whole genome shotgun (WGS) entry which is preliminary data.</text>
</comment>
<organism evidence="1 2">
    <name type="scientific">Wuchereria bancrofti</name>
    <dbReference type="NCBI Taxonomy" id="6293"/>
    <lineage>
        <taxon>Eukaryota</taxon>
        <taxon>Metazoa</taxon>
        <taxon>Ecdysozoa</taxon>
        <taxon>Nematoda</taxon>
        <taxon>Chromadorea</taxon>
        <taxon>Rhabditida</taxon>
        <taxon>Spirurina</taxon>
        <taxon>Spiruromorpha</taxon>
        <taxon>Filarioidea</taxon>
        <taxon>Onchocercidae</taxon>
        <taxon>Wuchereria</taxon>
    </lineage>
</organism>
<proteinExistence type="predicted"/>
<evidence type="ECO:0000313" key="2">
    <source>
        <dbReference type="Proteomes" id="UP000004810"/>
    </source>
</evidence>
<dbReference type="AlphaFoldDB" id="J9E983"/>
<dbReference type="Proteomes" id="UP000004810">
    <property type="component" value="Unassembled WGS sequence"/>
</dbReference>
<name>J9E983_WUCBA</name>
<gene>
    <name evidence="1" type="ORF">WUBG_17152</name>
</gene>